<evidence type="ECO:0000313" key="11">
    <source>
        <dbReference type="EMBL" id="GIJ01557.1"/>
    </source>
</evidence>
<evidence type="ECO:0000256" key="4">
    <source>
        <dbReference type="ARBA" id="ARBA00022801"/>
    </source>
</evidence>
<evidence type="ECO:0000256" key="7">
    <source>
        <dbReference type="ARBA" id="ARBA00023157"/>
    </source>
</evidence>
<dbReference type="SUPFAM" id="SSF50494">
    <property type="entry name" value="Trypsin-like serine proteases"/>
    <property type="match status" value="1"/>
</dbReference>
<dbReference type="GO" id="GO:0006508">
    <property type="term" value="P:proteolysis"/>
    <property type="evidence" value="ECO:0007669"/>
    <property type="project" value="UniProtKB-KW"/>
</dbReference>
<comment type="caution">
    <text evidence="11">The sequence shown here is derived from an EMBL/GenBank/DDBJ whole genome shotgun (WGS) entry which is preliminary data.</text>
</comment>
<evidence type="ECO:0000256" key="3">
    <source>
        <dbReference type="ARBA" id="ARBA00022729"/>
    </source>
</evidence>
<comment type="similarity">
    <text evidence="1">Belongs to the peptidase S1 family.</text>
</comment>
<protein>
    <recommendedName>
        <fullName evidence="10">Peptidase S1A alpha-lytic prodomain domain-containing protein</fullName>
    </recommendedName>
</protein>
<feature type="region of interest" description="Disordered" evidence="8">
    <location>
        <begin position="337"/>
        <end position="362"/>
    </location>
</feature>
<dbReference type="Gene3D" id="3.30.300.50">
    <property type="match status" value="2"/>
</dbReference>
<evidence type="ECO:0000256" key="6">
    <source>
        <dbReference type="ARBA" id="ARBA00023145"/>
    </source>
</evidence>
<keyword evidence="12" id="KW-1185">Reference proteome</keyword>
<feature type="chain" id="PRO_5038962390" description="Peptidase S1A alpha-lytic prodomain domain-containing protein" evidence="9">
    <location>
        <begin position="22"/>
        <end position="531"/>
    </location>
</feature>
<feature type="region of interest" description="Disordered" evidence="8">
    <location>
        <begin position="30"/>
        <end position="50"/>
    </location>
</feature>
<dbReference type="GO" id="GO:0005576">
    <property type="term" value="C:extracellular region"/>
    <property type="evidence" value="ECO:0007669"/>
    <property type="project" value="InterPro"/>
</dbReference>
<accession>A0A8J4DGQ7</accession>
<evidence type="ECO:0000256" key="5">
    <source>
        <dbReference type="ARBA" id="ARBA00022825"/>
    </source>
</evidence>
<evidence type="ECO:0000256" key="1">
    <source>
        <dbReference type="ARBA" id="ARBA00007664"/>
    </source>
</evidence>
<dbReference type="Proteomes" id="UP000652013">
    <property type="component" value="Unassembled WGS sequence"/>
</dbReference>
<evidence type="ECO:0000259" key="10">
    <source>
        <dbReference type="Pfam" id="PF02983"/>
    </source>
</evidence>
<dbReference type="Pfam" id="PF02983">
    <property type="entry name" value="Pro_Al_protease"/>
    <property type="match status" value="1"/>
</dbReference>
<dbReference type="RefSeq" id="WP_203936884.1">
    <property type="nucleotide sequence ID" value="NZ_BAAAGJ010000005.1"/>
</dbReference>
<dbReference type="InterPro" id="IPR009003">
    <property type="entry name" value="Peptidase_S1_PA"/>
</dbReference>
<evidence type="ECO:0000313" key="12">
    <source>
        <dbReference type="Proteomes" id="UP000652013"/>
    </source>
</evidence>
<evidence type="ECO:0000256" key="9">
    <source>
        <dbReference type="SAM" id="SignalP"/>
    </source>
</evidence>
<feature type="region of interest" description="Disordered" evidence="8">
    <location>
        <begin position="388"/>
        <end position="430"/>
    </location>
</feature>
<dbReference type="AlphaFoldDB" id="A0A8J4DGQ7"/>
<keyword evidence="4" id="KW-0378">Hydrolase</keyword>
<dbReference type="InterPro" id="IPR004236">
    <property type="entry name" value="Pept_S1_alpha_lytic"/>
</dbReference>
<feature type="compositionally biased region" description="Gly residues" evidence="8">
    <location>
        <begin position="393"/>
        <end position="403"/>
    </location>
</feature>
<evidence type="ECO:0000256" key="2">
    <source>
        <dbReference type="ARBA" id="ARBA00022670"/>
    </source>
</evidence>
<feature type="compositionally biased region" description="Acidic residues" evidence="8">
    <location>
        <begin position="404"/>
        <end position="415"/>
    </location>
</feature>
<reference evidence="11" key="1">
    <citation type="submission" date="2021-01" db="EMBL/GenBank/DDBJ databases">
        <title>Whole genome shotgun sequence of Spirilliplanes yamanashiensis NBRC 15828.</title>
        <authorList>
            <person name="Komaki H."/>
            <person name="Tamura T."/>
        </authorList>
    </citation>
    <scope>NUCLEOTIDE SEQUENCE</scope>
    <source>
        <strain evidence="11">NBRC 15828</strain>
    </source>
</reference>
<dbReference type="PRINTS" id="PR00861">
    <property type="entry name" value="ALYTICPTASE"/>
</dbReference>
<dbReference type="InterPro" id="IPR035070">
    <property type="entry name" value="Streptogrisin_prodomain"/>
</dbReference>
<dbReference type="Gene3D" id="2.40.10.10">
    <property type="entry name" value="Trypsin-like serine proteases"/>
    <property type="match status" value="2"/>
</dbReference>
<organism evidence="11 12">
    <name type="scientific">Spirilliplanes yamanashiensis</name>
    <dbReference type="NCBI Taxonomy" id="42233"/>
    <lineage>
        <taxon>Bacteria</taxon>
        <taxon>Bacillati</taxon>
        <taxon>Actinomycetota</taxon>
        <taxon>Actinomycetes</taxon>
        <taxon>Micromonosporales</taxon>
        <taxon>Micromonosporaceae</taxon>
        <taxon>Spirilliplanes</taxon>
    </lineage>
</organism>
<dbReference type="GO" id="GO:0004252">
    <property type="term" value="F:serine-type endopeptidase activity"/>
    <property type="evidence" value="ECO:0007669"/>
    <property type="project" value="InterPro"/>
</dbReference>
<feature type="signal peptide" evidence="9">
    <location>
        <begin position="1"/>
        <end position="21"/>
    </location>
</feature>
<dbReference type="EMBL" id="BOOY01000005">
    <property type="protein sequence ID" value="GIJ01557.1"/>
    <property type="molecule type" value="Genomic_DNA"/>
</dbReference>
<dbReference type="InterPro" id="IPR001316">
    <property type="entry name" value="Pept_S1A_streptogrisin"/>
</dbReference>
<gene>
    <name evidence="11" type="ORF">Sya03_09090</name>
</gene>
<feature type="compositionally biased region" description="Basic and acidic residues" evidence="8">
    <location>
        <begin position="30"/>
        <end position="39"/>
    </location>
</feature>
<keyword evidence="7" id="KW-1015">Disulfide bond</keyword>
<keyword evidence="5" id="KW-0720">Serine protease</keyword>
<sequence>MQRKRIITVAAMVTVAGTAVALTLPAVADTRSEPERPARAESAPGDLSPDILSAMRRSRGVDADTARTLLQRSTWAARTTRSLAATTGAAYAGSWLAQDGMTLNVAVTDAAAADEVRQAGATPKLVDRSEHELDRVKAALDGNATRADRDLPGWYVDPATNAVVILAAPGDGDRARALADRAGVPADAVRVRTTRAQPRTFAEVDGGDGYLIDNEFRCSVGFAVEGGYVTAGHCGRPGSSTSDLNGEETGEFVASVFPGTADAGVVAAVDETVLRPVVVTDNGEVPVAGSDEAPVGAAVCRTGDTTGTECGRITSKNQTVNYPEGSVSGLTGTDVCAEGGDSGGPWLSGDQAQGVTSGGSGDCGANRDIAETFFQPVNEILTDNDLTLLTTGNAGGGDNGGGQEEGDGGGQEEGDGGGQEEGGGQDEQVDCTGLAAGRQGTLGRGDRRDVEPDNLFFRATAGTQVACLDVPDGAQFGLALQRFTGDGFQTVAESTGPGDRTLSFAGPAGTYRYEITRTAGSGAWTLGFDIR</sequence>
<evidence type="ECO:0000256" key="8">
    <source>
        <dbReference type="SAM" id="MobiDB-lite"/>
    </source>
</evidence>
<keyword evidence="6" id="KW-0865">Zymogen</keyword>
<proteinExistence type="inferred from homology"/>
<name>A0A8J4DGQ7_9ACTN</name>
<dbReference type="InterPro" id="IPR043504">
    <property type="entry name" value="Peptidase_S1_PA_chymotrypsin"/>
</dbReference>
<keyword evidence="2" id="KW-0645">Protease</keyword>
<dbReference type="CDD" id="cd21112">
    <property type="entry name" value="alphaLP-like"/>
    <property type="match status" value="1"/>
</dbReference>
<keyword evidence="3 9" id="KW-0732">Signal</keyword>
<feature type="domain" description="Peptidase S1A alpha-lytic prodomain" evidence="10">
    <location>
        <begin position="128"/>
        <end position="186"/>
    </location>
</feature>